<dbReference type="Gene3D" id="3.30.2010.10">
    <property type="entry name" value="Metalloproteases ('zincins'), catalytic domain"/>
    <property type="match status" value="1"/>
</dbReference>
<organism evidence="2 3">
    <name type="scientific">Chryseobacterium viscerum</name>
    <dbReference type="NCBI Taxonomy" id="1037377"/>
    <lineage>
        <taxon>Bacteria</taxon>
        <taxon>Pseudomonadati</taxon>
        <taxon>Bacteroidota</taxon>
        <taxon>Flavobacteriia</taxon>
        <taxon>Flavobacteriales</taxon>
        <taxon>Weeksellaceae</taxon>
        <taxon>Chryseobacterium group</taxon>
        <taxon>Chryseobacterium</taxon>
    </lineage>
</organism>
<dbReference type="Pfam" id="PF01863">
    <property type="entry name" value="YgjP-like"/>
    <property type="match status" value="1"/>
</dbReference>
<gene>
    <name evidence="2" type="ORF">F8D52_00305</name>
</gene>
<accession>A0A5N4BUW7</accession>
<evidence type="ECO:0000313" key="3">
    <source>
        <dbReference type="Proteomes" id="UP000326384"/>
    </source>
</evidence>
<dbReference type="Proteomes" id="UP000326384">
    <property type="component" value="Unassembled WGS sequence"/>
</dbReference>
<comment type="caution">
    <text evidence="2">The sequence shown here is derived from an EMBL/GenBank/DDBJ whole genome shotgun (WGS) entry which is preliminary data.</text>
</comment>
<dbReference type="InterPro" id="IPR053136">
    <property type="entry name" value="UTP_pyrophosphatase-like"/>
</dbReference>
<proteinExistence type="predicted"/>
<dbReference type="CDD" id="cd07344">
    <property type="entry name" value="M48_yhfN_like"/>
    <property type="match status" value="1"/>
</dbReference>
<dbReference type="PANTHER" id="PTHR30399">
    <property type="entry name" value="UNCHARACTERIZED PROTEIN YGJP"/>
    <property type="match status" value="1"/>
</dbReference>
<protein>
    <submittedName>
        <fullName evidence="2">M48 family metallopeptidase</fullName>
    </submittedName>
</protein>
<name>A0A5N4BUW7_9FLAO</name>
<keyword evidence="3" id="KW-1185">Reference proteome</keyword>
<evidence type="ECO:0000259" key="1">
    <source>
        <dbReference type="Pfam" id="PF01863"/>
    </source>
</evidence>
<evidence type="ECO:0000313" key="2">
    <source>
        <dbReference type="EMBL" id="KAB1232239.1"/>
    </source>
</evidence>
<dbReference type="PANTHER" id="PTHR30399:SF1">
    <property type="entry name" value="UTP PYROPHOSPHATASE"/>
    <property type="match status" value="1"/>
</dbReference>
<sequence>MYSVQYGNKTIEYSIMEKDGLKSHYISVEKDVGVILKGKAISIEQANKLILRKAKWILDKLELVSSLNDGEIVTGSRIQYLGRKYYVEIIIENHIHKIEIDFTESKFKITLPDHLNTQENLRQAIENYYRLKAQEKIEPILRKKSKTIGLQYKNVKFMKLEKRWGSCTPSNTIIINFHAIKLPFSLIEYLVVHELVHTKVKSHSKEFWAELSKHIFNWKELDAKMYEMKL</sequence>
<dbReference type="InterPro" id="IPR002725">
    <property type="entry name" value="YgjP-like_metallopeptidase"/>
</dbReference>
<reference evidence="2 3" key="1">
    <citation type="journal article" date="2019" name="Stand. Genomic Sci.">
        <title>Draft Whole-Genome Sequence of a Novel Chryseobacterium viscerum Strain Isolated from Fresh Water at Dripping Springs, New Mexico.</title>
        <authorList>
            <person name="Kyndt J.A."/>
            <person name="Moore T.C."/>
        </authorList>
    </citation>
    <scope>NUCLEOTIDE SEQUENCE [LARGE SCALE GENOMIC DNA]</scope>
    <source>
        <strain evidence="2 3">DPS</strain>
    </source>
</reference>
<dbReference type="EMBL" id="VTPV01000001">
    <property type="protein sequence ID" value="KAB1232239.1"/>
    <property type="molecule type" value="Genomic_DNA"/>
</dbReference>
<feature type="domain" description="YgjP-like metallopeptidase" evidence="1">
    <location>
        <begin position="23"/>
        <end position="225"/>
    </location>
</feature>